<dbReference type="Proteomes" id="UP000270471">
    <property type="component" value="Unassembled WGS sequence"/>
</dbReference>
<comment type="caution">
    <text evidence="2">The sequence shown here is derived from an EMBL/GenBank/DDBJ whole genome shotgun (WGS) entry which is preliminary data.</text>
</comment>
<name>A0A3M0ID59_9ACTN</name>
<dbReference type="RefSeq" id="WP_398657993.1">
    <property type="nucleotide sequence ID" value="NZ_PENI01000054.1"/>
</dbReference>
<dbReference type="SUPFAM" id="SSF53098">
    <property type="entry name" value="Ribonuclease H-like"/>
    <property type="match status" value="1"/>
</dbReference>
<accession>A0A3M0ID59</accession>
<evidence type="ECO:0000313" key="3">
    <source>
        <dbReference type="Proteomes" id="UP000270471"/>
    </source>
</evidence>
<dbReference type="Pfam" id="PF13683">
    <property type="entry name" value="rve_3"/>
    <property type="match status" value="1"/>
</dbReference>
<dbReference type="InterPro" id="IPR012337">
    <property type="entry name" value="RNaseH-like_sf"/>
</dbReference>
<feature type="domain" description="Integrase catalytic" evidence="1">
    <location>
        <begin position="11"/>
        <end position="42"/>
    </location>
</feature>
<dbReference type="AlphaFoldDB" id="A0A3M0ID59"/>
<dbReference type="GO" id="GO:0015074">
    <property type="term" value="P:DNA integration"/>
    <property type="evidence" value="ECO:0007669"/>
    <property type="project" value="InterPro"/>
</dbReference>
<dbReference type="EMBL" id="PENI01000054">
    <property type="protein sequence ID" value="RMB79766.1"/>
    <property type="molecule type" value="Genomic_DNA"/>
</dbReference>
<proteinExistence type="predicted"/>
<protein>
    <recommendedName>
        <fullName evidence="1">Integrase catalytic domain-containing protein</fullName>
    </recommendedName>
</protein>
<evidence type="ECO:0000313" key="2">
    <source>
        <dbReference type="EMBL" id="RMB79766.1"/>
    </source>
</evidence>
<organism evidence="2 3">
    <name type="scientific">Streptomyces shenzhenensis</name>
    <dbReference type="NCBI Taxonomy" id="943815"/>
    <lineage>
        <taxon>Bacteria</taxon>
        <taxon>Bacillati</taxon>
        <taxon>Actinomycetota</taxon>
        <taxon>Actinomycetes</taxon>
        <taxon>Kitasatosporales</taxon>
        <taxon>Streptomycetaceae</taxon>
        <taxon>Streptomyces</taxon>
    </lineage>
</organism>
<dbReference type="InterPro" id="IPR001584">
    <property type="entry name" value="Integrase_cat-core"/>
</dbReference>
<reference evidence="2 3" key="1">
    <citation type="submission" date="2017-11" db="EMBL/GenBank/DDBJ databases">
        <title>Draft genome of actinobacteria isolated from guarana (Paullinia cupana (Mart.) Ducke.</title>
        <authorList>
            <person name="Siqueira K.A."/>
            <person name="Liotti R.G."/>
            <person name="Mendes T.A.O."/>
            <person name="Soares M.A."/>
        </authorList>
    </citation>
    <scope>NUCLEOTIDE SEQUENCE [LARGE SCALE GENOMIC DNA]</scope>
    <source>
        <strain evidence="2 3">193</strain>
    </source>
</reference>
<keyword evidence="3" id="KW-1185">Reference proteome</keyword>
<gene>
    <name evidence="2" type="ORF">CTZ28_43870</name>
</gene>
<evidence type="ECO:0000259" key="1">
    <source>
        <dbReference type="Pfam" id="PF13683"/>
    </source>
</evidence>
<sequence>MHGRRPCGDAWKGIDQVERGIFQWVTWYNEERLRSALDYMPPVEYESGFRQSQEHTPQAA</sequence>